<dbReference type="AlphaFoldDB" id="A0A427AEK3"/>
<evidence type="ECO:0000313" key="1">
    <source>
        <dbReference type="EMBL" id="RRT74678.1"/>
    </source>
</evidence>
<name>A0A427AEK3_ENSVE</name>
<organism evidence="1 2">
    <name type="scientific">Ensete ventricosum</name>
    <name type="common">Abyssinian banana</name>
    <name type="synonym">Musa ensete</name>
    <dbReference type="NCBI Taxonomy" id="4639"/>
    <lineage>
        <taxon>Eukaryota</taxon>
        <taxon>Viridiplantae</taxon>
        <taxon>Streptophyta</taxon>
        <taxon>Embryophyta</taxon>
        <taxon>Tracheophyta</taxon>
        <taxon>Spermatophyta</taxon>
        <taxon>Magnoliopsida</taxon>
        <taxon>Liliopsida</taxon>
        <taxon>Zingiberales</taxon>
        <taxon>Musaceae</taxon>
        <taxon>Ensete</taxon>
    </lineage>
</organism>
<comment type="caution">
    <text evidence="1">The sequence shown here is derived from an EMBL/GenBank/DDBJ whole genome shotgun (WGS) entry which is preliminary data.</text>
</comment>
<protein>
    <submittedName>
        <fullName evidence="1">Uncharacterized protein</fullName>
    </submittedName>
</protein>
<sequence length="117" mass="13237">MGDHPLSGGTIDSPISDDTRLYRAVTIKISTVINRLQCVELDKEPEEPKIDLIDLQFYNEHSESSLEWVEMAENQEDPLLDKAGDPQRPSCFITETIKEEKAHSQQVENPLSQNVAE</sequence>
<proteinExistence type="predicted"/>
<dbReference type="EMBL" id="AMZH03002707">
    <property type="protein sequence ID" value="RRT74678.1"/>
    <property type="molecule type" value="Genomic_DNA"/>
</dbReference>
<dbReference type="Proteomes" id="UP000287651">
    <property type="component" value="Unassembled WGS sequence"/>
</dbReference>
<gene>
    <name evidence="1" type="ORF">B296_00029786</name>
</gene>
<reference evidence="1 2" key="1">
    <citation type="journal article" date="2014" name="Agronomy (Basel)">
        <title>A Draft Genome Sequence for Ensete ventricosum, the Drought-Tolerant Tree Against Hunger.</title>
        <authorList>
            <person name="Harrison J."/>
            <person name="Moore K.A."/>
            <person name="Paszkiewicz K."/>
            <person name="Jones T."/>
            <person name="Grant M."/>
            <person name="Ambacheew D."/>
            <person name="Muzemil S."/>
            <person name="Studholme D.J."/>
        </authorList>
    </citation>
    <scope>NUCLEOTIDE SEQUENCE [LARGE SCALE GENOMIC DNA]</scope>
</reference>
<accession>A0A427AEK3</accession>
<evidence type="ECO:0000313" key="2">
    <source>
        <dbReference type="Proteomes" id="UP000287651"/>
    </source>
</evidence>